<keyword evidence="1" id="KW-0812">Transmembrane</keyword>
<accession>A0A3M7RNR2</accession>
<dbReference type="PANTHER" id="PTHR12289">
    <property type="entry name" value="METAXIN RELATED"/>
    <property type="match status" value="1"/>
</dbReference>
<protein>
    <submittedName>
        <fullName evidence="3">Failed axon connections-like protein</fullName>
    </submittedName>
</protein>
<organism evidence="3 4">
    <name type="scientific">Brachionus plicatilis</name>
    <name type="common">Marine rotifer</name>
    <name type="synonym">Brachionus muelleri</name>
    <dbReference type="NCBI Taxonomy" id="10195"/>
    <lineage>
        <taxon>Eukaryota</taxon>
        <taxon>Metazoa</taxon>
        <taxon>Spiralia</taxon>
        <taxon>Gnathifera</taxon>
        <taxon>Rotifera</taxon>
        <taxon>Eurotatoria</taxon>
        <taxon>Monogononta</taxon>
        <taxon>Pseudotrocha</taxon>
        <taxon>Ploima</taxon>
        <taxon>Brachionidae</taxon>
        <taxon>Brachionus</taxon>
    </lineage>
</organism>
<reference evidence="3 4" key="1">
    <citation type="journal article" date="2018" name="Sci. Rep.">
        <title>Genomic signatures of local adaptation to the degree of environmental predictability in rotifers.</title>
        <authorList>
            <person name="Franch-Gras L."/>
            <person name="Hahn C."/>
            <person name="Garcia-Roger E.M."/>
            <person name="Carmona M.J."/>
            <person name="Serra M."/>
            <person name="Gomez A."/>
        </authorList>
    </citation>
    <scope>NUCLEOTIDE SEQUENCE [LARGE SCALE GENOMIC DNA]</scope>
    <source>
        <strain evidence="3">HYR1</strain>
    </source>
</reference>
<dbReference type="Proteomes" id="UP000276133">
    <property type="component" value="Unassembled WGS sequence"/>
</dbReference>
<keyword evidence="4" id="KW-1185">Reference proteome</keyword>
<sequence>MIIKLTNFKILSATALLTLGVTILVIKRRRNRYNSSKNKLVLIHYKDAYSKCPSRSIELIQLETWLRISGIRYDLNLINSRFYSYHNKPKIVLHGITLSGIDEAVNYLERVYGKDLSDCLNRIEKSIARSFLVFNKDSLAKSILIFRYLFGSQEDIQLTWTEFVPSKEEVSETIELDLMAMQDFLKYKKFLFGETPTANDAALFGVLSQIFCLNNSKIESLNKQKFPFLFRYFENLKSIYWKDWEDRCR</sequence>
<feature type="domain" description="Metaxin glutathione S-transferase" evidence="2">
    <location>
        <begin position="176"/>
        <end position="235"/>
    </location>
</feature>
<gene>
    <name evidence="3" type="ORF">BpHYR1_019668</name>
</gene>
<keyword evidence="1" id="KW-1133">Transmembrane helix</keyword>
<dbReference type="PANTHER" id="PTHR12289:SF41">
    <property type="entry name" value="FAILED AXON CONNECTIONS-RELATED"/>
    <property type="match status" value="1"/>
</dbReference>
<dbReference type="GO" id="GO:0005737">
    <property type="term" value="C:cytoplasm"/>
    <property type="evidence" value="ECO:0007669"/>
    <property type="project" value="TreeGrafter"/>
</dbReference>
<dbReference type="SUPFAM" id="SSF47616">
    <property type="entry name" value="GST C-terminal domain-like"/>
    <property type="match status" value="1"/>
</dbReference>
<evidence type="ECO:0000313" key="4">
    <source>
        <dbReference type="Proteomes" id="UP000276133"/>
    </source>
</evidence>
<dbReference type="InterPro" id="IPR033468">
    <property type="entry name" value="Metaxin_GST"/>
</dbReference>
<dbReference type="InterPro" id="IPR050931">
    <property type="entry name" value="Mito_Protein_Transport_Metaxin"/>
</dbReference>
<feature type="transmembrane region" description="Helical" evidence="1">
    <location>
        <begin position="6"/>
        <end position="26"/>
    </location>
</feature>
<comment type="caution">
    <text evidence="3">The sequence shown here is derived from an EMBL/GenBank/DDBJ whole genome shotgun (WGS) entry which is preliminary data.</text>
</comment>
<evidence type="ECO:0000259" key="2">
    <source>
        <dbReference type="Pfam" id="PF17171"/>
    </source>
</evidence>
<dbReference type="Pfam" id="PF17171">
    <property type="entry name" value="GST_C_6"/>
    <property type="match status" value="1"/>
</dbReference>
<evidence type="ECO:0000256" key="1">
    <source>
        <dbReference type="SAM" id="Phobius"/>
    </source>
</evidence>
<dbReference type="OrthoDB" id="5809458at2759"/>
<proteinExistence type="predicted"/>
<dbReference type="Gene3D" id="1.20.1050.10">
    <property type="match status" value="1"/>
</dbReference>
<name>A0A3M7RNR2_BRAPC</name>
<keyword evidence="1" id="KW-0472">Membrane</keyword>
<dbReference type="AlphaFoldDB" id="A0A3M7RNR2"/>
<dbReference type="EMBL" id="REGN01002965">
    <property type="protein sequence ID" value="RNA25186.1"/>
    <property type="molecule type" value="Genomic_DNA"/>
</dbReference>
<dbReference type="InterPro" id="IPR036282">
    <property type="entry name" value="Glutathione-S-Trfase_C_sf"/>
</dbReference>
<evidence type="ECO:0000313" key="3">
    <source>
        <dbReference type="EMBL" id="RNA25186.1"/>
    </source>
</evidence>